<feature type="transmembrane region" description="Helical" evidence="5">
    <location>
        <begin position="307"/>
        <end position="331"/>
    </location>
</feature>
<dbReference type="PROSITE" id="PS50088">
    <property type="entry name" value="ANK_REPEAT"/>
    <property type="match status" value="4"/>
</dbReference>
<gene>
    <name evidence="6" type="primary">TRPA1</name>
    <name evidence="6" type="ORF">LTR77_000058</name>
</gene>
<dbReference type="InterPro" id="IPR036770">
    <property type="entry name" value="Ankyrin_rpt-contain_sf"/>
</dbReference>
<evidence type="ECO:0000256" key="4">
    <source>
        <dbReference type="SAM" id="MobiDB-lite"/>
    </source>
</evidence>
<dbReference type="PROSITE" id="PS50297">
    <property type="entry name" value="ANK_REP_REGION"/>
    <property type="match status" value="4"/>
</dbReference>
<dbReference type="Pfam" id="PF13637">
    <property type="entry name" value="Ank_4"/>
    <property type="match status" value="1"/>
</dbReference>
<feature type="repeat" description="ANK" evidence="3">
    <location>
        <begin position="884"/>
        <end position="906"/>
    </location>
</feature>
<dbReference type="Pfam" id="PF12796">
    <property type="entry name" value="Ank_2"/>
    <property type="match status" value="2"/>
</dbReference>
<dbReference type="SUPFAM" id="SSF48403">
    <property type="entry name" value="Ankyrin repeat"/>
    <property type="match status" value="2"/>
</dbReference>
<dbReference type="PRINTS" id="PR01415">
    <property type="entry name" value="ANKYRIN"/>
</dbReference>
<keyword evidence="5" id="KW-1133">Transmembrane helix</keyword>
<comment type="caution">
    <text evidence="6">The sequence shown here is derived from an EMBL/GenBank/DDBJ whole genome shotgun (WGS) entry which is preliminary data.</text>
</comment>
<dbReference type="PANTHER" id="PTHR24198">
    <property type="entry name" value="ANKYRIN REPEAT AND PROTEIN KINASE DOMAIN-CONTAINING PROTEIN"/>
    <property type="match status" value="1"/>
</dbReference>
<dbReference type="PANTHER" id="PTHR24198:SF165">
    <property type="entry name" value="ANKYRIN REPEAT-CONTAINING PROTEIN-RELATED"/>
    <property type="match status" value="1"/>
</dbReference>
<protein>
    <submittedName>
        <fullName evidence="6">Transient receptor putative cation channel subfamily A member 1</fullName>
    </submittedName>
</protein>
<dbReference type="Proteomes" id="UP001337655">
    <property type="component" value="Unassembled WGS sequence"/>
</dbReference>
<proteinExistence type="predicted"/>
<evidence type="ECO:0000256" key="1">
    <source>
        <dbReference type="ARBA" id="ARBA00022737"/>
    </source>
</evidence>
<dbReference type="SMART" id="SM00248">
    <property type="entry name" value="ANK"/>
    <property type="match status" value="13"/>
</dbReference>
<dbReference type="Pfam" id="PF00023">
    <property type="entry name" value="Ank"/>
    <property type="match status" value="1"/>
</dbReference>
<dbReference type="InterPro" id="IPR002110">
    <property type="entry name" value="Ankyrin_rpt"/>
</dbReference>
<evidence type="ECO:0000256" key="2">
    <source>
        <dbReference type="ARBA" id="ARBA00023043"/>
    </source>
</evidence>
<dbReference type="EMBL" id="JAVRRT010000001">
    <property type="protein sequence ID" value="KAK5174922.1"/>
    <property type="molecule type" value="Genomic_DNA"/>
</dbReference>
<reference evidence="6 7" key="1">
    <citation type="submission" date="2023-08" db="EMBL/GenBank/DDBJ databases">
        <title>Black Yeasts Isolated from many extreme environments.</title>
        <authorList>
            <person name="Coleine C."/>
            <person name="Stajich J.E."/>
            <person name="Selbmann L."/>
        </authorList>
    </citation>
    <scope>NUCLEOTIDE SEQUENCE [LARGE SCALE GENOMIC DNA]</scope>
    <source>
        <strain evidence="6 7">CCFEE 5935</strain>
    </source>
</reference>
<evidence type="ECO:0000313" key="6">
    <source>
        <dbReference type="EMBL" id="KAK5174922.1"/>
    </source>
</evidence>
<feature type="repeat" description="ANK" evidence="3">
    <location>
        <begin position="569"/>
        <end position="598"/>
    </location>
</feature>
<evidence type="ECO:0000256" key="3">
    <source>
        <dbReference type="PROSITE-ProRule" id="PRU00023"/>
    </source>
</evidence>
<accession>A0AAV9PPR6</accession>
<dbReference type="RefSeq" id="XP_064663560.1">
    <property type="nucleotide sequence ID" value="XM_064797326.1"/>
</dbReference>
<keyword evidence="7" id="KW-1185">Reference proteome</keyword>
<name>A0AAV9PPR6_9PEZI</name>
<feature type="repeat" description="ANK" evidence="3">
    <location>
        <begin position="702"/>
        <end position="734"/>
    </location>
</feature>
<feature type="repeat" description="ANK" evidence="3">
    <location>
        <begin position="635"/>
        <end position="667"/>
    </location>
</feature>
<dbReference type="AlphaFoldDB" id="A0AAV9PPR6"/>
<feature type="region of interest" description="Disordered" evidence="4">
    <location>
        <begin position="1"/>
        <end position="94"/>
    </location>
</feature>
<sequence length="982" mass="105536">MSEVELSALSASHTQPVESPRPDGGVDIEDHDASGTAEETSSVASHSIQVNSHSRSPTQIHAAPAQPQSPASASSSGGDAATLATNGNADRRSSQASTFATSIASFRSWVSSASSALSVDQLSSCFGISIDVQEDGGKRTWLIKVTRLGRWIIPFHLILAAAGIFDVVSTIYAWTTSRGADRMQQRTLQSVLKTGSRLEGMEHKFQKWFEEATALSSGQREQLREEQRLWDALVKMFENCGTQSGLANATDACAEGRRYFQENPLPQVNKSPLAKRNLAKIDVIIRRDHLHLSSGESGSSAWAGQHLLHTLAIASVLCLSTLAAFFLYFALWRWGPALRRKVQNFSKKRWFGHGKSLEVVVDDGDEKYVTTTAYSSGGDHRQPQGSITFRGPRIPNVYTLAVKGAWTELAKLPASQMQVDSVDTANEYGSLLTAAVRSGDLQTVNYILSRGAMVDVLGGRYHNSLQTAAHSGSNAIVERLLQAGATDASTGGFYGSSIHAAAEKGDCYMLKTLLTSGKIANGINELGGTFGTPLIAAAARAAANGHLEIVSMLHHHGCALNALSTVYGTPLHAACSTSRPKVAEFLLRSGANPSVEDQRRRTPLHAAVSASEGMHAIIDTILDTKPHVADKRDSDGQTALHLASIAGDADAVKALLRYGAKWSIGDKFNAQPLFRAAGCGFPEVVHVLLKIGRADPNAADCFGRTALHGPAQTSDVRVHKYLIDYGADVNVTGNDRKTPLHEACNMGRIENAKLLLERDEILVNELDNDQFAPLYKALCSSDAHPDYLGKCVDPGIVDLLLERQDIDVNVSSGIAVQEAARKGMVHVVRRMIDRHGANLQMQGGKYGGVLQAAAISGNLALLNMLLDPRHRADVNQTGGEFGCPLSAAAAYGHVEIVQRLLEAGADACNNGVGRYGSPLQSMCRQLENPGSFTWTSKSTPIFGLIKEYGGDEALQPVEKPYSVGWRWLITPTGWTWVPPGEM</sequence>
<organism evidence="6 7">
    <name type="scientific">Saxophila tyrrhenica</name>
    <dbReference type="NCBI Taxonomy" id="1690608"/>
    <lineage>
        <taxon>Eukaryota</taxon>
        <taxon>Fungi</taxon>
        <taxon>Dikarya</taxon>
        <taxon>Ascomycota</taxon>
        <taxon>Pezizomycotina</taxon>
        <taxon>Dothideomycetes</taxon>
        <taxon>Dothideomycetidae</taxon>
        <taxon>Mycosphaerellales</taxon>
        <taxon>Extremaceae</taxon>
        <taxon>Saxophila</taxon>
    </lineage>
</organism>
<keyword evidence="6" id="KW-0675">Receptor</keyword>
<evidence type="ECO:0000256" key="5">
    <source>
        <dbReference type="SAM" id="Phobius"/>
    </source>
</evidence>
<feature type="compositionally biased region" description="Polar residues" evidence="4">
    <location>
        <begin position="37"/>
        <end position="59"/>
    </location>
</feature>
<dbReference type="GeneID" id="89921410"/>
<feature type="compositionally biased region" description="Polar residues" evidence="4">
    <location>
        <begin position="83"/>
        <end position="94"/>
    </location>
</feature>
<dbReference type="Gene3D" id="1.25.40.20">
    <property type="entry name" value="Ankyrin repeat-containing domain"/>
    <property type="match status" value="4"/>
</dbReference>
<keyword evidence="2 3" id="KW-0040">ANK repeat</keyword>
<evidence type="ECO:0000313" key="7">
    <source>
        <dbReference type="Proteomes" id="UP001337655"/>
    </source>
</evidence>
<keyword evidence="5" id="KW-0472">Membrane</keyword>
<keyword evidence="1" id="KW-0677">Repeat</keyword>
<feature type="compositionally biased region" description="Low complexity" evidence="4">
    <location>
        <begin position="62"/>
        <end position="76"/>
    </location>
</feature>
<feature type="transmembrane region" description="Helical" evidence="5">
    <location>
        <begin position="151"/>
        <end position="174"/>
    </location>
</feature>
<keyword evidence="5" id="KW-0812">Transmembrane</keyword>